<keyword evidence="3" id="KW-1185">Reference proteome</keyword>
<sequence>MDNDGSPGLAVTYPNIKSKMAEILDESAKKTKDRSKKSLQLITFVIRLRQKNNYPLEMIANMNVTLVWFDMAGGLTVNPKDAKTVPIRTTENDKNRFTIVLMCFANSRKLLPIIIFKEKGWPANAPRPLTDIVVWFQEKGWMDELGMTHITDWAKAEFRSGNTDLAVIPGGLMRNLKCASLNMVYHWVLNTWNKISENNIVRAFKKYGISNCLSGSEGHLIYATNDESDEDKIEDFNDSKKEKFDEDNEDKEFDENEEFNEIKESDKDAECDGDESDSDEMMVMNLIIGLASGQNALLLLKNFVRYRINSGTEIINEFQLGTDLEDLFLKRRMPSLEAGNSEIAEAIQFISAEETCIIRQLLEIYPKISEKQLKEIQEKGSSINPDDESEKRRRQSNIEALLLTECSTSDYGTQEVENTFSKQEERDNRRISEKDSPREEAETMSMMIEENSGELKEKEQANSMQLDKNREIREKVTESLETYTLWDIPRNFNNCRIKTLMRRYGKVANIAWISNSFKKRAVEDPEEYM</sequence>
<gene>
    <name evidence="2" type="ORF">C2G38_2206250</name>
</gene>
<accession>A0A397UMB4</accession>
<comment type="caution">
    <text evidence="2">The sequence shown here is derived from an EMBL/GenBank/DDBJ whole genome shotgun (WGS) entry which is preliminary data.</text>
</comment>
<feature type="compositionally biased region" description="Basic and acidic residues" evidence="1">
    <location>
        <begin position="260"/>
        <end position="270"/>
    </location>
</feature>
<feature type="compositionally biased region" description="Basic and acidic residues" evidence="1">
    <location>
        <begin position="422"/>
        <end position="441"/>
    </location>
</feature>
<dbReference type="Proteomes" id="UP000266673">
    <property type="component" value="Unassembled WGS sequence"/>
</dbReference>
<evidence type="ECO:0008006" key="4">
    <source>
        <dbReference type="Google" id="ProtNLM"/>
    </source>
</evidence>
<evidence type="ECO:0000256" key="1">
    <source>
        <dbReference type="SAM" id="MobiDB-lite"/>
    </source>
</evidence>
<dbReference type="AlphaFoldDB" id="A0A397UMB4"/>
<name>A0A397UMB4_9GLOM</name>
<dbReference type="OrthoDB" id="2402323at2759"/>
<feature type="region of interest" description="Disordered" evidence="1">
    <location>
        <begin position="239"/>
        <end position="275"/>
    </location>
</feature>
<feature type="region of interest" description="Disordered" evidence="1">
    <location>
        <begin position="413"/>
        <end position="442"/>
    </location>
</feature>
<reference evidence="2 3" key="1">
    <citation type="submission" date="2018-06" db="EMBL/GenBank/DDBJ databases">
        <title>Comparative genomics reveals the genomic features of Rhizophagus irregularis, R. cerebriforme, R. diaphanum and Gigaspora rosea, and their symbiotic lifestyle signature.</title>
        <authorList>
            <person name="Morin E."/>
            <person name="San Clemente H."/>
            <person name="Chen E.C.H."/>
            <person name="De La Providencia I."/>
            <person name="Hainaut M."/>
            <person name="Kuo A."/>
            <person name="Kohler A."/>
            <person name="Murat C."/>
            <person name="Tang N."/>
            <person name="Roy S."/>
            <person name="Loubradou J."/>
            <person name="Henrissat B."/>
            <person name="Grigoriev I.V."/>
            <person name="Corradi N."/>
            <person name="Roux C."/>
            <person name="Martin F.M."/>
        </authorList>
    </citation>
    <scope>NUCLEOTIDE SEQUENCE [LARGE SCALE GENOMIC DNA]</scope>
    <source>
        <strain evidence="2 3">DAOM 194757</strain>
    </source>
</reference>
<organism evidence="2 3">
    <name type="scientific">Gigaspora rosea</name>
    <dbReference type="NCBI Taxonomy" id="44941"/>
    <lineage>
        <taxon>Eukaryota</taxon>
        <taxon>Fungi</taxon>
        <taxon>Fungi incertae sedis</taxon>
        <taxon>Mucoromycota</taxon>
        <taxon>Glomeromycotina</taxon>
        <taxon>Glomeromycetes</taxon>
        <taxon>Diversisporales</taxon>
        <taxon>Gigasporaceae</taxon>
        <taxon>Gigaspora</taxon>
    </lineage>
</organism>
<evidence type="ECO:0000313" key="3">
    <source>
        <dbReference type="Proteomes" id="UP000266673"/>
    </source>
</evidence>
<feature type="compositionally biased region" description="Acidic residues" evidence="1">
    <location>
        <begin position="245"/>
        <end position="259"/>
    </location>
</feature>
<evidence type="ECO:0000313" key="2">
    <source>
        <dbReference type="EMBL" id="RIB10388.1"/>
    </source>
</evidence>
<proteinExistence type="predicted"/>
<dbReference type="STRING" id="44941.A0A397UMB4"/>
<dbReference type="EMBL" id="QKWP01001256">
    <property type="protein sequence ID" value="RIB10388.1"/>
    <property type="molecule type" value="Genomic_DNA"/>
</dbReference>
<protein>
    <recommendedName>
        <fullName evidence="4">DDE-1 domain-containing protein</fullName>
    </recommendedName>
</protein>